<sequence>MNFLEQTAQHLITTYGKEISDVCIVLPNKRAGLFLKQHLSKLIDKPIWLPPIIGAEDLIEQLADKEIIDNLTQLFELYEVYLKTVKEPESFEEFSKWGQMLLHDFNEIDRYLIPADKLYEYINEARAIEVWNLGEEITDFQSQYLKFWKQMGGLYKAYKEHLLESNKAYQGAAFRIVAEQIELNPLQFINSKIKWSKIIFAGFNALTAAEETLITALIKEGKAEILWDADQYYLEDKYQESGLFLRKFKEKAVFSPFNWVSNKFKTEQKNINILGIPQNIGQAKYLTNIFAELKKNNNFEDTAVVLADENLLIPVLQSLPESVDTINVTMGYPLKNTPLNNFFEIYFTTVLNAERFGKKEQLTYHYNDILKLVQLPFSQVVFGEENCTKIKQQIIKNNWVFINKDKLDFINELLPIKLSTTYSINELLANCLQFVEKGKAHYINTQKETNNKLELEYLFLFSKLFNQLIELNQKYPFLTEIKSFYSVYHQLLSSLSIELYGEPLKGLQVMGMLETRNIDFKNVILLSTNEGMLPSGKSFNSFIPFDIKNEYHLPTHVEKDAIYAYHFYRLVQNAENMYIMYNTEPGSFTTGEQSRFVTQIENELSDFENINITKKIITYPTLKNSTEKISVEKSPKILAKIEELFERGVSPTALNTYINCPLDFYYKYVIGVREADDVEETIDHSSFGTYIHEVLEILYQPFADQKTNLTVEDVKLVLKKAPEVALQVFSENMTERELKSGKNLLTFSVAQNYINTFLKNEINFIKKSKDDLYIKLLEQSLEGSLQLNGNTIKLKGTADRVDTFGNTLRIIDYKTGLVNVADLKIKSVEELKVGKKSKAFQILMYAYLYAQQNELSNTQLHSGIISFRALSKGFMPFELNKIKEIDTEILIDFEAFLKELFAEIINPEIPFAHQPTAQYCEFCE</sequence>
<dbReference type="Gene3D" id="3.90.320.10">
    <property type="match status" value="1"/>
</dbReference>
<evidence type="ECO:0000313" key="2">
    <source>
        <dbReference type="EMBL" id="TXB64793.1"/>
    </source>
</evidence>
<reference evidence="2 3" key="1">
    <citation type="submission" date="2019-08" db="EMBL/GenBank/DDBJ databases">
        <title>Genome of Vicingus serpentipes NCIMB 15042.</title>
        <authorList>
            <person name="Bowman J.P."/>
        </authorList>
    </citation>
    <scope>NUCLEOTIDE SEQUENCE [LARGE SCALE GENOMIC DNA]</scope>
    <source>
        <strain evidence="2 3">NCIMB 15042</strain>
    </source>
</reference>
<protein>
    <submittedName>
        <fullName evidence="2">DUF2800 domain-containing protein</fullName>
    </submittedName>
</protein>
<dbReference type="InterPro" id="IPR027417">
    <property type="entry name" value="P-loop_NTPase"/>
</dbReference>
<evidence type="ECO:0000259" key="1">
    <source>
        <dbReference type="Pfam" id="PF12705"/>
    </source>
</evidence>
<dbReference type="EMBL" id="VOOS01000004">
    <property type="protein sequence ID" value="TXB64793.1"/>
    <property type="molecule type" value="Genomic_DNA"/>
</dbReference>
<dbReference type="Proteomes" id="UP000321721">
    <property type="component" value="Unassembled WGS sequence"/>
</dbReference>
<organism evidence="2 3">
    <name type="scientific">Vicingus serpentipes</name>
    <dbReference type="NCBI Taxonomy" id="1926625"/>
    <lineage>
        <taxon>Bacteria</taxon>
        <taxon>Pseudomonadati</taxon>
        <taxon>Bacteroidota</taxon>
        <taxon>Flavobacteriia</taxon>
        <taxon>Flavobacteriales</taxon>
        <taxon>Vicingaceae</taxon>
        <taxon>Vicingus</taxon>
    </lineage>
</organism>
<comment type="caution">
    <text evidence="2">The sequence shown here is derived from an EMBL/GenBank/DDBJ whole genome shotgun (WGS) entry which is preliminary data.</text>
</comment>
<name>A0A5C6RRB2_9FLAO</name>
<dbReference type="SUPFAM" id="SSF52980">
    <property type="entry name" value="Restriction endonuclease-like"/>
    <property type="match status" value="1"/>
</dbReference>
<dbReference type="SUPFAM" id="SSF52540">
    <property type="entry name" value="P-loop containing nucleoside triphosphate hydrolases"/>
    <property type="match status" value="1"/>
</dbReference>
<gene>
    <name evidence="2" type="ORF">FRY74_10100</name>
</gene>
<dbReference type="InterPro" id="IPR038726">
    <property type="entry name" value="PDDEXK_AddAB-type"/>
</dbReference>
<dbReference type="RefSeq" id="WP_147101092.1">
    <property type="nucleotide sequence ID" value="NZ_VOOS01000004.1"/>
</dbReference>
<dbReference type="OrthoDB" id="9762792at2"/>
<keyword evidence="3" id="KW-1185">Reference proteome</keyword>
<dbReference type="Pfam" id="PF12705">
    <property type="entry name" value="PDDEXK_1"/>
    <property type="match status" value="1"/>
</dbReference>
<dbReference type="InterPro" id="IPR011604">
    <property type="entry name" value="PDDEXK-like_dom_sf"/>
</dbReference>
<dbReference type="AlphaFoldDB" id="A0A5C6RRB2"/>
<feature type="domain" description="PD-(D/E)XK endonuclease-like" evidence="1">
    <location>
        <begin position="649"/>
        <end position="922"/>
    </location>
</feature>
<evidence type="ECO:0000313" key="3">
    <source>
        <dbReference type="Proteomes" id="UP000321721"/>
    </source>
</evidence>
<accession>A0A5C6RRB2</accession>
<proteinExistence type="predicted"/>
<dbReference type="InterPro" id="IPR011335">
    <property type="entry name" value="Restrct_endonuc-II-like"/>
</dbReference>